<dbReference type="NCBIfam" id="TIGR02896">
    <property type="entry name" value="spore_III_AF"/>
    <property type="match status" value="1"/>
</dbReference>
<feature type="transmembrane region" description="Helical" evidence="1">
    <location>
        <begin position="33"/>
        <end position="54"/>
    </location>
</feature>
<dbReference type="AlphaFoldDB" id="A0A9D2IF35"/>
<feature type="transmembrane region" description="Helical" evidence="1">
    <location>
        <begin position="6"/>
        <end position="26"/>
    </location>
</feature>
<evidence type="ECO:0000313" key="3">
    <source>
        <dbReference type="Proteomes" id="UP000824024"/>
    </source>
</evidence>
<dbReference type="EMBL" id="DXCH01000096">
    <property type="protein sequence ID" value="HIZ06999.1"/>
    <property type="molecule type" value="Genomic_DNA"/>
</dbReference>
<proteinExistence type="predicted"/>
<comment type="caution">
    <text evidence="2">The sequence shown here is derived from an EMBL/GenBank/DDBJ whole genome shotgun (WGS) entry which is preliminary data.</text>
</comment>
<organism evidence="2 3">
    <name type="scientific">Candidatus Eubacterium avistercoris</name>
    <dbReference type="NCBI Taxonomy" id="2838567"/>
    <lineage>
        <taxon>Bacteria</taxon>
        <taxon>Bacillati</taxon>
        <taxon>Bacillota</taxon>
        <taxon>Clostridia</taxon>
        <taxon>Eubacteriales</taxon>
        <taxon>Eubacteriaceae</taxon>
        <taxon>Eubacterium</taxon>
    </lineage>
</organism>
<sequence length="205" mass="23927">MDRIFEWIRSFIYFGLFLTILMQLLPDQKYKKYVRFFAGMIFLVLVLGPLFRLFTDENILESAVEKMEYQQEQESVSVDFSYMEEKQQEYYSRQMDRAAEEMIRQEAEKEGFSVLDSQVQGEEETGNVQAVTVTVQETEKESETEEKQEQDQITAVEAVRIRLSGEDEEQEKDGGPLISASGKRLKEEIADLFGIPEKQVEILEE</sequence>
<dbReference type="InterPro" id="IPR014245">
    <property type="entry name" value="Spore_III_AF"/>
</dbReference>
<reference evidence="2" key="1">
    <citation type="journal article" date="2021" name="PeerJ">
        <title>Extensive microbial diversity within the chicken gut microbiome revealed by metagenomics and culture.</title>
        <authorList>
            <person name="Gilroy R."/>
            <person name="Ravi A."/>
            <person name="Getino M."/>
            <person name="Pursley I."/>
            <person name="Horton D.L."/>
            <person name="Alikhan N.F."/>
            <person name="Baker D."/>
            <person name="Gharbi K."/>
            <person name="Hall N."/>
            <person name="Watson M."/>
            <person name="Adriaenssens E.M."/>
            <person name="Foster-Nyarko E."/>
            <person name="Jarju S."/>
            <person name="Secka A."/>
            <person name="Antonio M."/>
            <person name="Oren A."/>
            <person name="Chaudhuri R.R."/>
            <person name="La Ragione R."/>
            <person name="Hildebrand F."/>
            <person name="Pallen M.J."/>
        </authorList>
    </citation>
    <scope>NUCLEOTIDE SEQUENCE</scope>
    <source>
        <strain evidence="2">CHK192-9172</strain>
    </source>
</reference>
<evidence type="ECO:0000313" key="2">
    <source>
        <dbReference type="EMBL" id="HIZ06999.1"/>
    </source>
</evidence>
<dbReference type="Proteomes" id="UP000824024">
    <property type="component" value="Unassembled WGS sequence"/>
</dbReference>
<keyword evidence="1" id="KW-0472">Membrane</keyword>
<keyword evidence="1" id="KW-1133">Transmembrane helix</keyword>
<protein>
    <submittedName>
        <fullName evidence="2">Stage III sporulation protein AF</fullName>
    </submittedName>
</protein>
<accession>A0A9D2IF35</accession>
<keyword evidence="1" id="KW-0812">Transmembrane</keyword>
<evidence type="ECO:0000256" key="1">
    <source>
        <dbReference type="SAM" id="Phobius"/>
    </source>
</evidence>
<name>A0A9D2IF35_9FIRM</name>
<reference evidence="2" key="2">
    <citation type="submission" date="2021-04" db="EMBL/GenBank/DDBJ databases">
        <authorList>
            <person name="Gilroy R."/>
        </authorList>
    </citation>
    <scope>NUCLEOTIDE SEQUENCE</scope>
    <source>
        <strain evidence="2">CHK192-9172</strain>
    </source>
</reference>
<dbReference type="Pfam" id="PF09581">
    <property type="entry name" value="Spore_III_AF"/>
    <property type="match status" value="1"/>
</dbReference>
<gene>
    <name evidence="2" type="primary">spoIIIAF</name>
    <name evidence="2" type="ORF">IAA08_03570</name>
</gene>